<accession>A0A6F9E4M8</accession>
<protein>
    <submittedName>
        <fullName evidence="1">Uncharacterized protein</fullName>
    </submittedName>
</protein>
<sequence>MDINLWTQMVEFLSSTQDEWQDTEGGLTVHKAISMAVNAWKAKGKAKHTIDTYRRHLKDFAEFTDIALLLLLSYNGEN</sequence>
<name>A0A6F9E4M8_9BACL</name>
<evidence type="ECO:0000313" key="2">
    <source>
        <dbReference type="Proteomes" id="UP000502196"/>
    </source>
</evidence>
<dbReference type="AlphaFoldDB" id="A0A6F9E4M8"/>
<dbReference type="Proteomes" id="UP000502196">
    <property type="component" value="Chromosome"/>
</dbReference>
<dbReference type="RefSeq" id="WP_170085289.1">
    <property type="nucleotide sequence ID" value="NZ_CP047971.1"/>
</dbReference>
<gene>
    <name evidence="1" type="ORF">COOX1_1272</name>
</gene>
<organism evidence="1 2">
    <name type="scientific">Kyrpidia spormannii</name>
    <dbReference type="NCBI Taxonomy" id="2055160"/>
    <lineage>
        <taxon>Bacteria</taxon>
        <taxon>Bacillati</taxon>
        <taxon>Bacillota</taxon>
        <taxon>Bacilli</taxon>
        <taxon>Bacillales</taxon>
        <taxon>Alicyclobacillaceae</taxon>
        <taxon>Kyrpidia</taxon>
    </lineage>
</organism>
<dbReference type="EMBL" id="LR792683">
    <property type="protein sequence ID" value="CAB3392161.1"/>
    <property type="molecule type" value="Genomic_DNA"/>
</dbReference>
<proteinExistence type="predicted"/>
<reference evidence="1 2" key="1">
    <citation type="submission" date="2020-04" db="EMBL/GenBank/DDBJ databases">
        <authorList>
            <person name="Hogendoorn C."/>
        </authorList>
    </citation>
    <scope>NUCLEOTIDE SEQUENCE [LARGE SCALE GENOMIC DNA]</scope>
    <source>
        <strain evidence="1">COOX1</strain>
    </source>
</reference>
<evidence type="ECO:0000313" key="1">
    <source>
        <dbReference type="EMBL" id="CAB3392161.1"/>
    </source>
</evidence>